<dbReference type="CDD" id="cd22160">
    <property type="entry name" value="F-box_AtFBL13-like"/>
    <property type="match status" value="1"/>
</dbReference>
<dbReference type="STRING" id="56857.A0A200QFH2"/>
<feature type="domain" description="F-box" evidence="1">
    <location>
        <begin position="5"/>
        <end position="56"/>
    </location>
</feature>
<dbReference type="PANTHER" id="PTHR31900:SF30">
    <property type="entry name" value="SUPERFAMILY PROTEIN, PUTATIVE-RELATED"/>
    <property type="match status" value="1"/>
</dbReference>
<protein>
    <submittedName>
        <fullName evidence="2">F-box domain</fullName>
    </submittedName>
</protein>
<dbReference type="InterPro" id="IPR053781">
    <property type="entry name" value="F-box_AtFBL13-like"/>
</dbReference>
<comment type="caution">
    <text evidence="2">The sequence shown here is derived from an EMBL/GenBank/DDBJ whole genome shotgun (WGS) entry which is preliminary data.</text>
</comment>
<dbReference type="InterPro" id="IPR036047">
    <property type="entry name" value="F-box-like_dom_sf"/>
</dbReference>
<dbReference type="Gene3D" id="1.20.1280.50">
    <property type="match status" value="1"/>
</dbReference>
<dbReference type="OMA" id="SIACHEV"/>
<proteinExistence type="predicted"/>
<accession>A0A200QFH2</accession>
<dbReference type="SUPFAM" id="SSF52047">
    <property type="entry name" value="RNI-like"/>
    <property type="match status" value="1"/>
</dbReference>
<dbReference type="InterPro" id="IPR001810">
    <property type="entry name" value="F-box_dom"/>
</dbReference>
<reference evidence="2 3" key="1">
    <citation type="journal article" date="2017" name="Mol. Plant">
        <title>The Genome of Medicinal Plant Macleaya cordata Provides New Insights into Benzylisoquinoline Alkaloids Metabolism.</title>
        <authorList>
            <person name="Liu X."/>
            <person name="Liu Y."/>
            <person name="Huang P."/>
            <person name="Ma Y."/>
            <person name="Qing Z."/>
            <person name="Tang Q."/>
            <person name="Cao H."/>
            <person name="Cheng P."/>
            <person name="Zheng Y."/>
            <person name="Yuan Z."/>
            <person name="Zhou Y."/>
            <person name="Liu J."/>
            <person name="Tang Z."/>
            <person name="Zhuo Y."/>
            <person name="Zhang Y."/>
            <person name="Yu L."/>
            <person name="Huang J."/>
            <person name="Yang P."/>
            <person name="Peng Q."/>
            <person name="Zhang J."/>
            <person name="Jiang W."/>
            <person name="Zhang Z."/>
            <person name="Lin K."/>
            <person name="Ro D.K."/>
            <person name="Chen X."/>
            <person name="Xiong X."/>
            <person name="Shang Y."/>
            <person name="Huang S."/>
            <person name="Zeng J."/>
        </authorList>
    </citation>
    <scope>NUCLEOTIDE SEQUENCE [LARGE SCALE GENOMIC DNA]</scope>
    <source>
        <strain evidence="3">cv. BLH2017</strain>
        <tissue evidence="2">Root</tissue>
    </source>
</reference>
<dbReference type="FunCoup" id="A0A200QFH2">
    <property type="interactions" value="3056"/>
</dbReference>
<keyword evidence="3" id="KW-1185">Reference proteome</keyword>
<dbReference type="InterPro" id="IPR032675">
    <property type="entry name" value="LRR_dom_sf"/>
</dbReference>
<gene>
    <name evidence="2" type="ORF">BVC80_659g38</name>
</gene>
<dbReference type="EMBL" id="MVGT01002164">
    <property type="protein sequence ID" value="OVA09209.1"/>
    <property type="molecule type" value="Genomic_DNA"/>
</dbReference>
<dbReference type="SUPFAM" id="SSF81383">
    <property type="entry name" value="F-box domain"/>
    <property type="match status" value="1"/>
</dbReference>
<dbReference type="InParanoid" id="A0A200QFH2"/>
<dbReference type="PANTHER" id="PTHR31900">
    <property type="entry name" value="F-BOX/RNI SUPERFAMILY PROTEIN-RELATED"/>
    <property type="match status" value="1"/>
</dbReference>
<dbReference type="Pfam" id="PF24758">
    <property type="entry name" value="LRR_At5g56370"/>
    <property type="match status" value="1"/>
</dbReference>
<dbReference type="Gene3D" id="3.80.10.10">
    <property type="entry name" value="Ribonuclease Inhibitor"/>
    <property type="match status" value="1"/>
</dbReference>
<dbReference type="Proteomes" id="UP000195402">
    <property type="component" value="Unassembled WGS sequence"/>
</dbReference>
<sequence length="415" mass="47783">MDLGENRISELPDSLLHHILCFLPTKCAIRTSILSRRWRYLYTSIPILDFRKWRSHTSTSTLEGYRLEHERFRNFLDRILNLHDMPNLLKFYLHCDRHFNESRVNAWISSVIRRKVEELDLSLFGEYNLFPPSLFTCESLTILELKMDVEYVLHLPQSISFPRLKILRLTDITFMDENLTQQLFSNCPVLEELSISSCLWINMKVLCILAPALKCLFFNSPSEDGSDTLDNCEVKIYAPSLLSLRYYEGVATNYFLHSFSSLVNADIDLMFLDDSLLTRVKIGYSASKLLGGLSNVKHLTLSGDTFKALSFAYDTLINLPTFYNLVHLEVGSMFPCSTNRTLLEFLHIVPNLESLLFTDGFNQGIYDGDDGWAINLMAPCLLLHLKSVEIRQFSGHSRELSVICRTKLLSSVLEF</sequence>
<name>A0A200QFH2_MACCD</name>
<dbReference type="InterPro" id="IPR050232">
    <property type="entry name" value="FBL13/AtMIF1-like"/>
</dbReference>
<dbReference type="Pfam" id="PF00646">
    <property type="entry name" value="F-box"/>
    <property type="match status" value="1"/>
</dbReference>
<evidence type="ECO:0000313" key="3">
    <source>
        <dbReference type="Proteomes" id="UP000195402"/>
    </source>
</evidence>
<dbReference type="AlphaFoldDB" id="A0A200QFH2"/>
<organism evidence="2 3">
    <name type="scientific">Macleaya cordata</name>
    <name type="common">Five-seeded plume-poppy</name>
    <name type="synonym">Bocconia cordata</name>
    <dbReference type="NCBI Taxonomy" id="56857"/>
    <lineage>
        <taxon>Eukaryota</taxon>
        <taxon>Viridiplantae</taxon>
        <taxon>Streptophyta</taxon>
        <taxon>Embryophyta</taxon>
        <taxon>Tracheophyta</taxon>
        <taxon>Spermatophyta</taxon>
        <taxon>Magnoliopsida</taxon>
        <taxon>Ranunculales</taxon>
        <taxon>Papaveraceae</taxon>
        <taxon>Papaveroideae</taxon>
        <taxon>Macleaya</taxon>
    </lineage>
</organism>
<dbReference type="PROSITE" id="PS50181">
    <property type="entry name" value="FBOX"/>
    <property type="match status" value="1"/>
</dbReference>
<evidence type="ECO:0000313" key="2">
    <source>
        <dbReference type="EMBL" id="OVA09209.1"/>
    </source>
</evidence>
<dbReference type="OrthoDB" id="612216at2759"/>
<dbReference type="InterPro" id="IPR055411">
    <property type="entry name" value="LRR_FXL15/At3g58940/PEG3-like"/>
</dbReference>
<evidence type="ECO:0000259" key="1">
    <source>
        <dbReference type="PROSITE" id="PS50181"/>
    </source>
</evidence>